<keyword evidence="2" id="KW-0547">Nucleotide-binding</keyword>
<dbReference type="InterPro" id="IPR001806">
    <property type="entry name" value="Small_GTPase"/>
</dbReference>
<dbReference type="Proteomes" id="UP000730481">
    <property type="component" value="Unassembled WGS sequence"/>
</dbReference>
<protein>
    <submittedName>
        <fullName evidence="5">Rab family other</fullName>
    </submittedName>
</protein>
<dbReference type="PROSITE" id="PS51420">
    <property type="entry name" value="RHO"/>
    <property type="match status" value="1"/>
</dbReference>
<dbReference type="EMBL" id="PVQB02000222">
    <property type="protein sequence ID" value="KAF4340806.1"/>
    <property type="molecule type" value="Genomic_DNA"/>
</dbReference>
<evidence type="ECO:0000256" key="3">
    <source>
        <dbReference type="ARBA" id="ARBA00023134"/>
    </source>
</evidence>
<dbReference type="Pfam" id="PF00071">
    <property type="entry name" value="Ras"/>
    <property type="match status" value="1"/>
</dbReference>
<dbReference type="AlphaFoldDB" id="A0A9P5AL79"/>
<dbReference type="PROSITE" id="PS51421">
    <property type="entry name" value="RAS"/>
    <property type="match status" value="1"/>
</dbReference>
<keyword evidence="3" id="KW-0342">GTP-binding</keyword>
<reference evidence="5" key="2">
    <citation type="submission" date="2020-02" db="EMBL/GenBank/DDBJ databases">
        <title>Identification and distribution of gene clusters putatively required for synthesis of sphingolipid metabolism inhibitors in phylogenetically diverse species of the filamentous fungus Fusarium.</title>
        <authorList>
            <person name="Kim H.-S."/>
            <person name="Busman M."/>
            <person name="Brown D.W."/>
            <person name="Divon H."/>
            <person name="Uhlig S."/>
            <person name="Proctor R.H."/>
        </authorList>
    </citation>
    <scope>NUCLEOTIDE SEQUENCE</scope>
    <source>
        <strain evidence="5">NRRL 25174</strain>
    </source>
</reference>
<proteinExistence type="inferred from homology"/>
<evidence type="ECO:0000313" key="5">
    <source>
        <dbReference type="EMBL" id="KAF4340806.1"/>
    </source>
</evidence>
<dbReference type="SMART" id="SM00175">
    <property type="entry name" value="RAB"/>
    <property type="match status" value="1"/>
</dbReference>
<dbReference type="SMART" id="SM00174">
    <property type="entry name" value="RHO"/>
    <property type="match status" value="1"/>
</dbReference>
<dbReference type="PROSITE" id="PS51419">
    <property type="entry name" value="RAB"/>
    <property type="match status" value="1"/>
</dbReference>
<dbReference type="GO" id="GO:0003924">
    <property type="term" value="F:GTPase activity"/>
    <property type="evidence" value="ECO:0007669"/>
    <property type="project" value="InterPro"/>
</dbReference>
<dbReference type="GO" id="GO:0005525">
    <property type="term" value="F:GTP binding"/>
    <property type="evidence" value="ECO:0007669"/>
    <property type="project" value="UniProtKB-KW"/>
</dbReference>
<dbReference type="NCBIfam" id="TIGR00231">
    <property type="entry name" value="small_GTP"/>
    <property type="match status" value="1"/>
</dbReference>
<dbReference type="InterPro" id="IPR027417">
    <property type="entry name" value="P-loop_NTPase"/>
</dbReference>
<accession>A0A9P5AL79</accession>
<evidence type="ECO:0000256" key="2">
    <source>
        <dbReference type="ARBA" id="ARBA00022741"/>
    </source>
</evidence>
<gene>
    <name evidence="5" type="ORF">FBEOM_5258</name>
</gene>
<evidence type="ECO:0000313" key="6">
    <source>
        <dbReference type="Proteomes" id="UP000730481"/>
    </source>
</evidence>
<dbReference type="Gene3D" id="3.40.50.300">
    <property type="entry name" value="P-loop containing nucleotide triphosphate hydrolases"/>
    <property type="match status" value="1"/>
</dbReference>
<reference evidence="5" key="1">
    <citation type="journal article" date="2017" name="Mycologia">
        <title>Fusarium algeriense, sp. nov., a novel toxigenic crown rot pathogen of durum wheat from Algeria is nested in the Fusarium burgessii species complex.</title>
        <authorList>
            <person name="Laraba I."/>
            <person name="Keddad A."/>
            <person name="Boureghda H."/>
            <person name="Abdallah N."/>
            <person name="Vaughan M.M."/>
            <person name="Proctor R.H."/>
            <person name="Busman M."/>
            <person name="O'Donnell K."/>
        </authorList>
    </citation>
    <scope>NUCLEOTIDE SEQUENCE</scope>
    <source>
        <strain evidence="5">NRRL 25174</strain>
    </source>
</reference>
<keyword evidence="4" id="KW-0449">Lipoprotein</keyword>
<evidence type="ECO:0000256" key="1">
    <source>
        <dbReference type="ARBA" id="ARBA00006270"/>
    </source>
</evidence>
<name>A0A9P5AL79_9HYPO</name>
<dbReference type="FunFam" id="3.40.50.300:FF:001129">
    <property type="entry name" value="ras-related protein Rab-44 isoform X2"/>
    <property type="match status" value="1"/>
</dbReference>
<evidence type="ECO:0000256" key="4">
    <source>
        <dbReference type="ARBA" id="ARBA00023288"/>
    </source>
</evidence>
<dbReference type="InterPro" id="IPR050209">
    <property type="entry name" value="Rab_GTPases_membrane_traffic"/>
</dbReference>
<dbReference type="SMART" id="SM00176">
    <property type="entry name" value="RAN"/>
    <property type="match status" value="1"/>
</dbReference>
<dbReference type="SUPFAM" id="SSF52540">
    <property type="entry name" value="P-loop containing nucleoside triphosphate hydrolases"/>
    <property type="match status" value="1"/>
</dbReference>
<comment type="caution">
    <text evidence="5">The sequence shown here is derived from an EMBL/GenBank/DDBJ whole genome shotgun (WGS) entry which is preliminary data.</text>
</comment>
<dbReference type="SMART" id="SM00173">
    <property type="entry name" value="RAS"/>
    <property type="match status" value="1"/>
</dbReference>
<dbReference type="OrthoDB" id="63533at2759"/>
<organism evidence="5 6">
    <name type="scientific">Fusarium beomiforme</name>
    <dbReference type="NCBI Taxonomy" id="44412"/>
    <lineage>
        <taxon>Eukaryota</taxon>
        <taxon>Fungi</taxon>
        <taxon>Dikarya</taxon>
        <taxon>Ascomycota</taxon>
        <taxon>Pezizomycotina</taxon>
        <taxon>Sordariomycetes</taxon>
        <taxon>Hypocreomycetidae</taxon>
        <taxon>Hypocreales</taxon>
        <taxon>Nectriaceae</taxon>
        <taxon>Fusarium</taxon>
        <taxon>Fusarium burgessii species complex</taxon>
    </lineage>
</organism>
<dbReference type="PRINTS" id="PR00449">
    <property type="entry name" value="RASTRNSFRMNG"/>
</dbReference>
<dbReference type="PANTHER" id="PTHR47979">
    <property type="entry name" value="DRAB11-RELATED"/>
    <property type="match status" value="1"/>
</dbReference>
<keyword evidence="6" id="KW-1185">Reference proteome</keyword>
<comment type="similarity">
    <text evidence="1">Belongs to the small GTPase superfamily. Rab family.</text>
</comment>
<dbReference type="InterPro" id="IPR005225">
    <property type="entry name" value="Small_GTP-bd"/>
</dbReference>
<sequence length="185" mass="20776">MADIAYDHRWKVLLLGDSNVGKSNLVSQYTQNEFNADSQPTIGVKPANKIVQCNSKTIKVNIWDTAGLEKYRAPVPYYNDAVAVMLVFDITKRQSFDNVSRWLGEVRDHGEPGIAITLVGNKTDLEGRRSVTSVEAKKFARENKLLFVETSARNNSQVETAFRTILNGIIGFLHMNEKKMADQVI</sequence>